<dbReference type="PANTHER" id="PTHR43037">
    <property type="entry name" value="UNNAMED PRODUCT-RELATED"/>
    <property type="match status" value="1"/>
</dbReference>
<proteinExistence type="predicted"/>
<dbReference type="Gene3D" id="3.40.50.1820">
    <property type="entry name" value="alpha/beta hydrolase"/>
    <property type="match status" value="1"/>
</dbReference>
<dbReference type="InterPro" id="IPR041172">
    <property type="entry name" value="EstA_Ig-like_N"/>
</dbReference>
<sequence length="499" mass="54143">MNSRYLKLSAVAAVAALAAACGSRPRTSNAIDNISIGIQGYEFGPAVSKVILNLKEPVSSLDTSKAKLLTAGVERAISKSYLSDAEGKAVKEGQSSDYATLELQVNYSFEDPSGNASPFHYNLSTLMNEWAPSYPVSVNNLVVDHQQALSKEADAINHRVSAELAAFTKRDSYSGSYTNPLTQQKEKLTLNYAAYEPKQLKKGAKNPLLIWLHGQGEGGTDTDITLLGNEVTALVRDDIQQHFTAADDRKESGAYVLAVQTPTYWMDEGDGTNGAGAGVSRYTEILMDTIKAYVQSNPDIDSSRIYLAGCSNGGYMTLNLALHYPDYFAALVPQATAYSYYSFERNPDGTYKKTADQTAGSAGFVKDGGLYFDEEKIKTLSALPIWFVHAANDQIVQPSDYALPVYKALVDSGADNKWFSYYESVPSADVDGVDYLGHWSWIYFFNDQVGGVQDVEKVKNSPALTGFAASNAEKGGPAAATVGGQSYTNVFDWLNSQHK</sequence>
<comment type="caution">
    <text evidence="4">The sequence shown here is derived from an EMBL/GenBank/DDBJ whole genome shotgun (WGS) entry which is preliminary data.</text>
</comment>
<keyword evidence="5" id="KW-1185">Reference proteome</keyword>
<dbReference type="RefSeq" id="WP_209551010.1">
    <property type="nucleotide sequence ID" value="NZ_QFAY01000007.1"/>
</dbReference>
<dbReference type="SUPFAM" id="SSF53474">
    <property type="entry name" value="alpha/beta-Hydrolases"/>
    <property type="match status" value="1"/>
</dbReference>
<dbReference type="PROSITE" id="PS51257">
    <property type="entry name" value="PROKAR_LIPOPROTEIN"/>
    <property type="match status" value="1"/>
</dbReference>
<organism evidence="4 5">
    <name type="scientific">Streptococcus panodentis</name>
    <dbReference type="NCBI Taxonomy" id="1581472"/>
    <lineage>
        <taxon>Bacteria</taxon>
        <taxon>Bacillati</taxon>
        <taxon>Bacillota</taxon>
        <taxon>Bacilli</taxon>
        <taxon>Lactobacillales</taxon>
        <taxon>Streptococcaceae</taxon>
        <taxon>Streptococcus</taxon>
    </lineage>
</organism>
<evidence type="ECO:0000313" key="4">
    <source>
        <dbReference type="EMBL" id="MBP2620578.1"/>
    </source>
</evidence>
<gene>
    <name evidence="4" type="ORF">DHL47_04350</name>
</gene>
<evidence type="ECO:0000259" key="3">
    <source>
        <dbReference type="Pfam" id="PF18435"/>
    </source>
</evidence>
<accession>A0ABS5AVJ1</accession>
<evidence type="ECO:0000259" key="2">
    <source>
        <dbReference type="Pfam" id="PF00326"/>
    </source>
</evidence>
<dbReference type="InterPro" id="IPR050955">
    <property type="entry name" value="Plant_Biomass_Hydrol_Est"/>
</dbReference>
<dbReference type="Proteomes" id="UP001519349">
    <property type="component" value="Unassembled WGS sequence"/>
</dbReference>
<dbReference type="EMBL" id="QFAY01000007">
    <property type="protein sequence ID" value="MBP2620578.1"/>
    <property type="molecule type" value="Genomic_DNA"/>
</dbReference>
<dbReference type="InterPro" id="IPR029058">
    <property type="entry name" value="AB_hydrolase_fold"/>
</dbReference>
<dbReference type="PANTHER" id="PTHR43037:SF1">
    <property type="entry name" value="BLL1128 PROTEIN"/>
    <property type="match status" value="1"/>
</dbReference>
<dbReference type="Gene3D" id="2.60.40.2180">
    <property type="match status" value="1"/>
</dbReference>
<name>A0ABS5AVJ1_9STRE</name>
<dbReference type="InterPro" id="IPR001375">
    <property type="entry name" value="Peptidase_S9_cat"/>
</dbReference>
<dbReference type="Pfam" id="PF18435">
    <property type="entry name" value="EstA_Ig_like"/>
    <property type="match status" value="1"/>
</dbReference>
<evidence type="ECO:0000256" key="1">
    <source>
        <dbReference type="ARBA" id="ARBA00022729"/>
    </source>
</evidence>
<feature type="domain" description="Esterase Ig-like N-terminal" evidence="3">
    <location>
        <begin position="39"/>
        <end position="145"/>
    </location>
</feature>
<protein>
    <submittedName>
        <fullName evidence="4">Lipase</fullName>
    </submittedName>
</protein>
<reference evidence="4 5" key="1">
    <citation type="submission" date="2018-05" db="EMBL/GenBank/DDBJ databases">
        <title>Draft genome sequence of Streptococcus panodentis CCUG 70867T.</title>
        <authorList>
            <person name="Salva-Serra F."/>
            <person name="Mendez V."/>
            <person name="Jaen-Luchoro D."/>
            <person name="Gonzales-Siles L."/>
            <person name="Karlsson R."/>
            <person name="Engstrom-Jakobsson H."/>
            <person name="Busquets A."/>
            <person name="Gomila M."/>
            <person name="Pineiro-Iglesias B."/>
            <person name="Bennasar-Figueras A."/>
            <person name="Seeger M."/>
            <person name="Moore E."/>
        </authorList>
    </citation>
    <scope>NUCLEOTIDE SEQUENCE [LARGE SCALE GENOMIC DNA]</scope>
    <source>
        <strain evidence="4 5">CCUG 70867</strain>
    </source>
</reference>
<dbReference type="Pfam" id="PF00326">
    <property type="entry name" value="Peptidase_S9"/>
    <property type="match status" value="1"/>
</dbReference>
<keyword evidence="1" id="KW-0732">Signal</keyword>
<feature type="domain" description="Peptidase S9 prolyl oligopeptidase catalytic" evidence="2">
    <location>
        <begin position="289"/>
        <end position="415"/>
    </location>
</feature>
<evidence type="ECO:0000313" key="5">
    <source>
        <dbReference type="Proteomes" id="UP001519349"/>
    </source>
</evidence>